<organism evidence="1 2">
    <name type="scientific">Podarcis lilfordi</name>
    <name type="common">Lilford's wall lizard</name>
    <dbReference type="NCBI Taxonomy" id="74358"/>
    <lineage>
        <taxon>Eukaryota</taxon>
        <taxon>Metazoa</taxon>
        <taxon>Chordata</taxon>
        <taxon>Craniata</taxon>
        <taxon>Vertebrata</taxon>
        <taxon>Euteleostomi</taxon>
        <taxon>Lepidosauria</taxon>
        <taxon>Squamata</taxon>
        <taxon>Bifurcata</taxon>
        <taxon>Unidentata</taxon>
        <taxon>Episquamata</taxon>
        <taxon>Laterata</taxon>
        <taxon>Lacertibaenia</taxon>
        <taxon>Lacertidae</taxon>
        <taxon>Podarcis</taxon>
    </lineage>
</organism>
<protein>
    <submittedName>
        <fullName evidence="1">Uncharacterized protein</fullName>
    </submittedName>
</protein>
<dbReference type="AlphaFoldDB" id="A0AA35KJR8"/>
<reference evidence="1" key="1">
    <citation type="submission" date="2022-12" db="EMBL/GenBank/DDBJ databases">
        <authorList>
            <person name="Alioto T."/>
            <person name="Alioto T."/>
            <person name="Gomez Garrido J."/>
        </authorList>
    </citation>
    <scope>NUCLEOTIDE SEQUENCE</scope>
</reference>
<evidence type="ECO:0000313" key="2">
    <source>
        <dbReference type="Proteomes" id="UP001178461"/>
    </source>
</evidence>
<sequence>MVLTARERIAIQFGLPLSDDMGDEPLARLFRVYMESNIYFQRFDPIPGSNDSAIMNMDNIRMDPSDLHASNLQWTPLT</sequence>
<proteinExistence type="predicted"/>
<accession>A0AA35KJR8</accession>
<keyword evidence="2" id="KW-1185">Reference proteome</keyword>
<dbReference type="Proteomes" id="UP001178461">
    <property type="component" value="Chromosome 7"/>
</dbReference>
<evidence type="ECO:0000313" key="1">
    <source>
        <dbReference type="EMBL" id="CAI5778804.1"/>
    </source>
</evidence>
<name>A0AA35KJR8_9SAUR</name>
<dbReference type="EMBL" id="OX395132">
    <property type="protein sequence ID" value="CAI5778804.1"/>
    <property type="molecule type" value="Genomic_DNA"/>
</dbReference>
<gene>
    <name evidence="1" type="ORF">PODLI_1B027259</name>
</gene>